<dbReference type="SUPFAM" id="SSF51206">
    <property type="entry name" value="cAMP-binding domain-like"/>
    <property type="match status" value="1"/>
</dbReference>
<comment type="similarity">
    <text evidence="4">Belongs to the popeye family.</text>
</comment>
<dbReference type="AlphaFoldDB" id="A0AAD8YM97"/>
<evidence type="ECO:0000256" key="8">
    <source>
        <dbReference type="ARBA" id="ARBA00022692"/>
    </source>
</evidence>
<dbReference type="GO" id="GO:0030552">
    <property type="term" value="F:cAMP binding"/>
    <property type="evidence" value="ECO:0007669"/>
    <property type="project" value="TreeGrafter"/>
</dbReference>
<evidence type="ECO:0000256" key="4">
    <source>
        <dbReference type="ARBA" id="ARBA00007146"/>
    </source>
</evidence>
<proteinExistence type="inferred from homology"/>
<organism evidence="17 18">
    <name type="scientific">Skeletonema marinoi</name>
    <dbReference type="NCBI Taxonomy" id="267567"/>
    <lineage>
        <taxon>Eukaryota</taxon>
        <taxon>Sar</taxon>
        <taxon>Stramenopiles</taxon>
        <taxon>Ochrophyta</taxon>
        <taxon>Bacillariophyta</taxon>
        <taxon>Coscinodiscophyceae</taxon>
        <taxon>Thalassiosirophycidae</taxon>
        <taxon>Thalassiosirales</taxon>
        <taxon>Skeletonemataceae</taxon>
        <taxon>Skeletonema</taxon>
        <taxon>Skeletonema marinoi-dohrnii complex</taxon>
    </lineage>
</organism>
<dbReference type="Gene3D" id="2.60.120.10">
    <property type="entry name" value="Jelly Rolls"/>
    <property type="match status" value="1"/>
</dbReference>
<keyword evidence="13" id="KW-0325">Glycoprotein</keyword>
<keyword evidence="10" id="KW-0965">Cell junction</keyword>
<protein>
    <submittedName>
        <fullName evidence="17">Popeye family protein</fullName>
    </submittedName>
</protein>
<evidence type="ECO:0000256" key="12">
    <source>
        <dbReference type="ARBA" id="ARBA00023136"/>
    </source>
</evidence>
<feature type="domain" description="POPDC1-3" evidence="16">
    <location>
        <begin position="139"/>
        <end position="345"/>
    </location>
</feature>
<sequence>MSKQWHITRILRESFRGLHKQPPISRKKKQGTPLMTQQYVKFVYKGQYYRRPIIPKNRQSPPQLLRIPAQPLGVPKSFKEPPKSVTTTKIQSEKAALVANTSQQQQQSNHKQQYTWSWKSWFSLNTPLLILNFGSMATLLGFTRSDVLELRTLAMTGNCTFVIYSLLSPPIKWPAIVWAMTFASVNAFNITKILNERQGKVILTPREMEIYQEHFQPYGVTQFQFYKCVSMGHTKIIPAGEIISRQGHPIRSVKLVVRGKTRANVGGRHLTAIGSSKGNRFRNVGGDSGAWIGEMAFLQAKWDRDHATAAAASAAAAAVASSDNGGGATSSSSGGEGDSLRESVKKKISEGGRNIKSTAIASITKSGSQEDDTDSSTTELRFMSTIVAVEEVEIIEWSFDEMRKLLKVSNDMKGAITRAMTAAIVGKVVNFMVSRQAAMPQWSTMLDNWRAIGPLRTDRFVSDDDDDNDVEDEEEEEKAILAVYDATNKKRFGWR</sequence>
<keyword evidence="12 15" id="KW-0472">Membrane</keyword>
<dbReference type="GO" id="GO:0016328">
    <property type="term" value="C:lateral plasma membrane"/>
    <property type="evidence" value="ECO:0007669"/>
    <property type="project" value="UniProtKB-SubCell"/>
</dbReference>
<dbReference type="Proteomes" id="UP001224775">
    <property type="component" value="Unassembled WGS sequence"/>
</dbReference>
<evidence type="ECO:0000313" key="17">
    <source>
        <dbReference type="EMBL" id="KAK1748099.1"/>
    </source>
</evidence>
<evidence type="ECO:0000256" key="9">
    <source>
        <dbReference type="ARBA" id="ARBA00022889"/>
    </source>
</evidence>
<evidence type="ECO:0000256" key="3">
    <source>
        <dbReference type="ARBA" id="ARBA00004435"/>
    </source>
</evidence>
<keyword evidence="5" id="KW-0796">Tight junction</keyword>
<accession>A0AAD8YM97</accession>
<feature type="region of interest" description="Disordered" evidence="14">
    <location>
        <begin position="321"/>
        <end position="348"/>
    </location>
</feature>
<evidence type="ECO:0000256" key="7">
    <source>
        <dbReference type="ARBA" id="ARBA00022475"/>
    </source>
</evidence>
<dbReference type="GO" id="GO:0005923">
    <property type="term" value="C:bicellular tight junction"/>
    <property type="evidence" value="ECO:0007669"/>
    <property type="project" value="UniProtKB-SubCell"/>
</dbReference>
<dbReference type="InterPro" id="IPR018490">
    <property type="entry name" value="cNMP-bd_dom_sf"/>
</dbReference>
<name>A0AAD8YM97_9STRA</name>
<evidence type="ECO:0000256" key="15">
    <source>
        <dbReference type="SAM" id="Phobius"/>
    </source>
</evidence>
<dbReference type="Pfam" id="PF04831">
    <property type="entry name" value="POPDC1-3"/>
    <property type="match status" value="1"/>
</dbReference>
<dbReference type="PANTHER" id="PTHR12101:SF17">
    <property type="entry name" value="BLOOD VESSEL EPICARDIAL SUBSTANCE"/>
    <property type="match status" value="1"/>
</dbReference>
<evidence type="ECO:0000256" key="10">
    <source>
        <dbReference type="ARBA" id="ARBA00022949"/>
    </source>
</evidence>
<dbReference type="PANTHER" id="PTHR12101">
    <property type="entry name" value="POPEYE DOMAIN CONTAINING PROTEIN"/>
    <property type="match status" value="1"/>
</dbReference>
<dbReference type="InterPro" id="IPR055272">
    <property type="entry name" value="POPDC1-3_dom"/>
</dbReference>
<keyword evidence="9" id="KW-0130">Cell adhesion</keyword>
<evidence type="ECO:0000256" key="1">
    <source>
        <dbReference type="ARBA" id="ARBA00004124"/>
    </source>
</evidence>
<evidence type="ECO:0000256" key="14">
    <source>
        <dbReference type="SAM" id="MobiDB-lite"/>
    </source>
</evidence>
<feature type="compositionally biased region" description="Basic and acidic residues" evidence="14">
    <location>
        <begin position="338"/>
        <end position="348"/>
    </location>
</feature>
<gene>
    <name evidence="17" type="ORF">QTG54_000038</name>
</gene>
<feature type="transmembrane region" description="Helical" evidence="15">
    <location>
        <begin position="121"/>
        <end position="142"/>
    </location>
</feature>
<evidence type="ECO:0000259" key="16">
    <source>
        <dbReference type="Pfam" id="PF04831"/>
    </source>
</evidence>
<comment type="caution">
    <text evidence="17">The sequence shown here is derived from an EMBL/GenBank/DDBJ whole genome shotgun (WGS) entry which is preliminary data.</text>
</comment>
<dbReference type="InterPro" id="IPR006916">
    <property type="entry name" value="POPDC1-3"/>
</dbReference>
<feature type="compositionally biased region" description="Low complexity" evidence="14">
    <location>
        <begin position="321"/>
        <end position="333"/>
    </location>
</feature>
<keyword evidence="7" id="KW-1003">Cell membrane</keyword>
<evidence type="ECO:0000256" key="5">
    <source>
        <dbReference type="ARBA" id="ARBA00022427"/>
    </source>
</evidence>
<reference evidence="17" key="1">
    <citation type="submission" date="2023-06" db="EMBL/GenBank/DDBJ databases">
        <title>Survivors Of The Sea: Transcriptome response of Skeletonema marinoi to long-term dormancy.</title>
        <authorList>
            <person name="Pinder M.I.M."/>
            <person name="Kourtchenko O."/>
            <person name="Robertson E.K."/>
            <person name="Larsson T."/>
            <person name="Maumus F."/>
            <person name="Osuna-Cruz C.M."/>
            <person name="Vancaester E."/>
            <person name="Stenow R."/>
            <person name="Vandepoele K."/>
            <person name="Ploug H."/>
            <person name="Bruchert V."/>
            <person name="Godhe A."/>
            <person name="Topel M."/>
        </authorList>
    </citation>
    <scope>NUCLEOTIDE SEQUENCE</scope>
    <source>
        <strain evidence="17">R05AC</strain>
    </source>
</reference>
<keyword evidence="18" id="KW-1185">Reference proteome</keyword>
<keyword evidence="11 15" id="KW-1133">Transmembrane helix</keyword>
<evidence type="ECO:0000256" key="11">
    <source>
        <dbReference type="ARBA" id="ARBA00022989"/>
    </source>
</evidence>
<evidence type="ECO:0000256" key="13">
    <source>
        <dbReference type="ARBA" id="ARBA00023180"/>
    </source>
</evidence>
<keyword evidence="6" id="KW-0217">Developmental protein</keyword>
<dbReference type="InterPro" id="IPR014710">
    <property type="entry name" value="RmlC-like_jellyroll"/>
</dbReference>
<dbReference type="GO" id="GO:0007155">
    <property type="term" value="P:cell adhesion"/>
    <property type="evidence" value="ECO:0007669"/>
    <property type="project" value="UniProtKB-KW"/>
</dbReference>
<evidence type="ECO:0000313" key="18">
    <source>
        <dbReference type="Proteomes" id="UP001224775"/>
    </source>
</evidence>
<evidence type="ECO:0000256" key="2">
    <source>
        <dbReference type="ARBA" id="ARBA00004141"/>
    </source>
</evidence>
<dbReference type="EMBL" id="JATAAI010000001">
    <property type="protein sequence ID" value="KAK1748099.1"/>
    <property type="molecule type" value="Genomic_DNA"/>
</dbReference>
<keyword evidence="8 15" id="KW-0812">Transmembrane</keyword>
<comment type="subcellular location">
    <subcellularLocation>
        <location evidence="3">Cell junction</location>
        <location evidence="3">Tight junction</location>
    </subcellularLocation>
    <subcellularLocation>
        <location evidence="1">Lateral cell membrane</location>
    </subcellularLocation>
    <subcellularLocation>
        <location evidence="2">Membrane</location>
        <topology evidence="2">Multi-pass membrane protein</topology>
    </subcellularLocation>
</comment>
<evidence type="ECO:0000256" key="6">
    <source>
        <dbReference type="ARBA" id="ARBA00022473"/>
    </source>
</evidence>